<reference evidence="2 3" key="1">
    <citation type="submission" date="2020-04" db="EMBL/GenBank/DDBJ databases">
        <authorList>
            <person name="Alioto T."/>
            <person name="Alioto T."/>
            <person name="Gomez Garrido J."/>
        </authorList>
    </citation>
    <scope>NUCLEOTIDE SEQUENCE [LARGE SCALE GENOMIC DNA]</scope>
</reference>
<dbReference type="EMBL" id="CADEPI010000060">
    <property type="protein sequence ID" value="CAB3371299.1"/>
    <property type="molecule type" value="Genomic_DNA"/>
</dbReference>
<accession>A0A8S1CIL5</accession>
<name>A0A8S1CIL5_9INSE</name>
<evidence type="ECO:0008006" key="4">
    <source>
        <dbReference type="Google" id="ProtNLM"/>
    </source>
</evidence>
<evidence type="ECO:0000313" key="3">
    <source>
        <dbReference type="Proteomes" id="UP000494165"/>
    </source>
</evidence>
<gene>
    <name evidence="2" type="ORF">CLODIP_2_CD05890</name>
</gene>
<protein>
    <recommendedName>
        <fullName evidence="4">Gustatory receptor</fullName>
    </recommendedName>
</protein>
<evidence type="ECO:0000313" key="2">
    <source>
        <dbReference type="EMBL" id="CAB3371299.1"/>
    </source>
</evidence>
<organism evidence="2 3">
    <name type="scientific">Cloeon dipterum</name>
    <dbReference type="NCBI Taxonomy" id="197152"/>
    <lineage>
        <taxon>Eukaryota</taxon>
        <taxon>Metazoa</taxon>
        <taxon>Ecdysozoa</taxon>
        <taxon>Arthropoda</taxon>
        <taxon>Hexapoda</taxon>
        <taxon>Insecta</taxon>
        <taxon>Pterygota</taxon>
        <taxon>Palaeoptera</taxon>
        <taxon>Ephemeroptera</taxon>
        <taxon>Pisciforma</taxon>
        <taxon>Baetidae</taxon>
        <taxon>Cloeon</taxon>
    </lineage>
</organism>
<keyword evidence="1" id="KW-0812">Transmembrane</keyword>
<keyword evidence="3" id="KW-1185">Reference proteome</keyword>
<keyword evidence="1" id="KW-0472">Membrane</keyword>
<proteinExistence type="predicted"/>
<dbReference type="AlphaFoldDB" id="A0A8S1CIL5"/>
<comment type="caution">
    <text evidence="2">The sequence shown here is derived from an EMBL/GenBank/DDBJ whole genome shotgun (WGS) entry which is preliminary data.</text>
</comment>
<feature type="transmembrane region" description="Helical" evidence="1">
    <location>
        <begin position="202"/>
        <end position="222"/>
    </location>
</feature>
<evidence type="ECO:0000256" key="1">
    <source>
        <dbReference type="SAM" id="Phobius"/>
    </source>
</evidence>
<dbReference type="Proteomes" id="UP000494165">
    <property type="component" value="Unassembled WGS sequence"/>
</dbReference>
<feature type="transmembrane region" description="Helical" evidence="1">
    <location>
        <begin position="21"/>
        <end position="41"/>
    </location>
</feature>
<feature type="transmembrane region" description="Helical" evidence="1">
    <location>
        <begin position="112"/>
        <end position="136"/>
    </location>
</feature>
<keyword evidence="1" id="KW-1133">Transmembrane helix</keyword>
<sequence>MSFACVMMSRSFNTGFTITDLWIALGVVNEGIVFYWLVFIAQYMKQFVKIEAQEYTLLLEFNEYGKNEQNLNSLLLKHRRIWLEMLSLMRRAGNTMSMCVGSLMLVNFGRSLYALFMMFTNQIALILFLFLIYALCPIVVECHYCHSVTQEVSDSITEAIKVTKALKISRNRKMEMIGFFGRLANLIRPISFNYYMECDRKMLTTVLAALLTNAVIIVQLNVGEQDFNLDDYNTICELIHHQIVLAFI</sequence>